<feature type="transmembrane region" description="Helical" evidence="2">
    <location>
        <begin position="6"/>
        <end position="30"/>
    </location>
</feature>
<gene>
    <name evidence="3" type="ORF">ACFFNX_04020</name>
</gene>
<evidence type="ECO:0000313" key="4">
    <source>
        <dbReference type="Proteomes" id="UP001589627"/>
    </source>
</evidence>
<evidence type="ECO:0000313" key="3">
    <source>
        <dbReference type="EMBL" id="MFB9831350.1"/>
    </source>
</evidence>
<keyword evidence="2" id="KW-1133">Transmembrane helix</keyword>
<keyword evidence="2" id="KW-0472">Membrane</keyword>
<evidence type="ECO:0000256" key="2">
    <source>
        <dbReference type="SAM" id="Phobius"/>
    </source>
</evidence>
<organism evidence="3 4">
    <name type="scientific">Actinoallomurus acaciae</name>
    <dbReference type="NCBI Taxonomy" id="502577"/>
    <lineage>
        <taxon>Bacteria</taxon>
        <taxon>Bacillati</taxon>
        <taxon>Actinomycetota</taxon>
        <taxon>Actinomycetes</taxon>
        <taxon>Streptosporangiales</taxon>
        <taxon>Thermomonosporaceae</taxon>
        <taxon>Actinoallomurus</taxon>
    </lineage>
</organism>
<accession>A0ABV5Y8J6</accession>
<reference evidence="3 4" key="1">
    <citation type="submission" date="2024-09" db="EMBL/GenBank/DDBJ databases">
        <authorList>
            <person name="Sun Q."/>
            <person name="Mori K."/>
        </authorList>
    </citation>
    <scope>NUCLEOTIDE SEQUENCE [LARGE SCALE GENOMIC DNA]</scope>
    <source>
        <strain evidence="3 4">TBRC 0563</strain>
    </source>
</reference>
<protein>
    <submittedName>
        <fullName evidence="3">Uncharacterized protein</fullName>
    </submittedName>
</protein>
<feature type="region of interest" description="Disordered" evidence="1">
    <location>
        <begin position="101"/>
        <end position="121"/>
    </location>
</feature>
<keyword evidence="4" id="KW-1185">Reference proteome</keyword>
<dbReference type="EMBL" id="JBHLZP010000015">
    <property type="protein sequence ID" value="MFB9831350.1"/>
    <property type="molecule type" value="Genomic_DNA"/>
</dbReference>
<dbReference type="Proteomes" id="UP001589627">
    <property type="component" value="Unassembled WGS sequence"/>
</dbReference>
<dbReference type="RefSeq" id="WP_378195259.1">
    <property type="nucleotide sequence ID" value="NZ_JBHLZP010000015.1"/>
</dbReference>
<proteinExistence type="predicted"/>
<sequence>MSSQQASGAVLPGTAASTVVVEVLVFRVLLPDGLAYRRLSRELHAGRRPDDVARGLLGLSEHATAHLLHSTSWRHEPADRVILTYACCPDPRPELPAVPLRTPAPARSAAPAAPSPEELTTGHVAAHAARHFAFLQHTDPIAHRVIASVPGLGDALARWSPATAGQLPAAARPAGRRP</sequence>
<name>A0ABV5Y8J6_9ACTN</name>
<comment type="caution">
    <text evidence="3">The sequence shown here is derived from an EMBL/GenBank/DDBJ whole genome shotgun (WGS) entry which is preliminary data.</text>
</comment>
<keyword evidence="2" id="KW-0812">Transmembrane</keyword>
<evidence type="ECO:0000256" key="1">
    <source>
        <dbReference type="SAM" id="MobiDB-lite"/>
    </source>
</evidence>